<dbReference type="GO" id="GO:0005737">
    <property type="term" value="C:cytoplasm"/>
    <property type="evidence" value="ECO:0007669"/>
    <property type="project" value="TreeGrafter"/>
</dbReference>
<comment type="caution">
    <text evidence="3">The sequence shown here is derived from an EMBL/GenBank/DDBJ whole genome shotgun (WGS) entry which is preliminary data.</text>
</comment>
<dbReference type="InterPro" id="IPR016193">
    <property type="entry name" value="Cytidine_deaminase-like"/>
</dbReference>
<keyword evidence="1" id="KW-0378">Hydrolase</keyword>
<evidence type="ECO:0000313" key="3">
    <source>
        <dbReference type="EMBL" id="POS85674.1"/>
    </source>
</evidence>
<sequence>MNNNAYLSLRMTDEECQKHLAFMREAILMAEFALEKSETPVGCVLVYGDRIISRGINDTNRSFNGTRHAEFIALNNFLSQKACSGVEFGIMKNSDSQQPNDNNSSFNHHSQINYSLDILVDCTLYVTVEPCIMCASLLRQFGIKRVFFGAWNERFGGNGSVISVHRTQDSVGKTSKKIGDYEVSGGWLREESIMLLRRFYIQENERAPEPREKSKRVLNSIIDPVFNTIKIDASDG</sequence>
<proteinExistence type="predicted"/>
<feature type="domain" description="CMP/dCMP-type deaminase" evidence="2">
    <location>
        <begin position="17"/>
        <end position="160"/>
    </location>
</feature>
<dbReference type="GO" id="GO:0005634">
    <property type="term" value="C:nucleus"/>
    <property type="evidence" value="ECO:0007669"/>
    <property type="project" value="TreeGrafter"/>
</dbReference>
<protein>
    <recommendedName>
        <fullName evidence="2">CMP/dCMP-type deaminase domain-containing protein</fullName>
    </recommendedName>
</protein>
<dbReference type="CDD" id="cd01285">
    <property type="entry name" value="nucleoside_deaminase"/>
    <property type="match status" value="1"/>
</dbReference>
<dbReference type="PROSITE" id="PS51747">
    <property type="entry name" value="CYT_DCMP_DEAMINASES_2"/>
    <property type="match status" value="1"/>
</dbReference>
<dbReference type="SUPFAM" id="SSF53927">
    <property type="entry name" value="Cytidine deaminase-like"/>
    <property type="match status" value="1"/>
</dbReference>
<keyword evidence="4" id="KW-1185">Reference proteome</keyword>
<dbReference type="InterPro" id="IPR002125">
    <property type="entry name" value="CMP_dCMP_dom"/>
</dbReference>
<dbReference type="EMBL" id="PEDP01000533">
    <property type="protein sequence ID" value="POS85674.1"/>
    <property type="molecule type" value="Genomic_DNA"/>
</dbReference>
<dbReference type="Pfam" id="PF00383">
    <property type="entry name" value="dCMP_cyt_deam_1"/>
    <property type="match status" value="1"/>
</dbReference>
<evidence type="ECO:0000313" key="4">
    <source>
        <dbReference type="Proteomes" id="UP000237438"/>
    </source>
</evidence>
<organism evidence="3 4">
    <name type="scientific">Erysiphe pulchra</name>
    <dbReference type="NCBI Taxonomy" id="225359"/>
    <lineage>
        <taxon>Eukaryota</taxon>
        <taxon>Fungi</taxon>
        <taxon>Dikarya</taxon>
        <taxon>Ascomycota</taxon>
        <taxon>Pezizomycotina</taxon>
        <taxon>Leotiomycetes</taxon>
        <taxon>Erysiphales</taxon>
        <taxon>Erysiphaceae</taxon>
        <taxon>Erysiphe</taxon>
    </lineage>
</organism>
<dbReference type="PANTHER" id="PTHR11079">
    <property type="entry name" value="CYTOSINE DEAMINASE FAMILY MEMBER"/>
    <property type="match status" value="1"/>
</dbReference>
<dbReference type="AlphaFoldDB" id="A0A2S4PUK5"/>
<dbReference type="GO" id="GO:0052717">
    <property type="term" value="F:tRNA-specific adenosine-34 deaminase activity"/>
    <property type="evidence" value="ECO:0007669"/>
    <property type="project" value="TreeGrafter"/>
</dbReference>
<name>A0A2S4PUK5_9PEZI</name>
<evidence type="ECO:0000259" key="2">
    <source>
        <dbReference type="PROSITE" id="PS51747"/>
    </source>
</evidence>
<evidence type="ECO:0000256" key="1">
    <source>
        <dbReference type="ARBA" id="ARBA00022801"/>
    </source>
</evidence>
<dbReference type="OrthoDB" id="1701769at2759"/>
<accession>A0A2S4PUK5</accession>
<gene>
    <name evidence="3" type="ORF">EPUL_001957</name>
</gene>
<dbReference type="STRING" id="225359.A0A2S4PUK5"/>
<dbReference type="GO" id="GO:0002100">
    <property type="term" value="P:tRNA wobble adenosine to inosine editing"/>
    <property type="evidence" value="ECO:0007669"/>
    <property type="project" value="TreeGrafter"/>
</dbReference>
<dbReference type="PANTHER" id="PTHR11079:SF149">
    <property type="entry name" value="TRNA-SPECIFIC ADENOSINE DEAMINASE 2"/>
    <property type="match status" value="1"/>
</dbReference>
<reference evidence="3 4" key="1">
    <citation type="submission" date="2017-10" db="EMBL/GenBank/DDBJ databases">
        <title>Development of genomic resources for the powdery mildew, Erysiphe pulchra.</title>
        <authorList>
            <person name="Wadl P.A."/>
            <person name="Mack B.M."/>
            <person name="Moore G."/>
            <person name="Beltz S.B."/>
        </authorList>
    </citation>
    <scope>NUCLEOTIDE SEQUENCE [LARGE SCALE GENOMIC DNA]</scope>
    <source>
        <strain evidence="3">Cflorida</strain>
    </source>
</reference>
<dbReference type="Proteomes" id="UP000237438">
    <property type="component" value="Unassembled WGS sequence"/>
</dbReference>
<dbReference type="Gene3D" id="3.40.140.10">
    <property type="entry name" value="Cytidine Deaminase, domain 2"/>
    <property type="match status" value="1"/>
</dbReference>